<protein>
    <submittedName>
        <fullName evidence="2">Uncharacterized protein</fullName>
    </submittedName>
</protein>
<evidence type="ECO:0000313" key="3">
    <source>
        <dbReference type="Proteomes" id="UP000050277"/>
    </source>
</evidence>
<name>A0A0P6XZ70_9CHLR</name>
<sequence>MLEPPLNPQQRANVDSTQGYRVPTAPLTNLNQPNRWKCWVAVNGVACIGAIILFPIIGIMAIFIQNMHRLIFDQLASDNHLFFILGLGIMATLTAIPVAMIQHTAFGAAIPRRPWVVKSALTAGLLLPTSIFLAQFSLQSLNQHYGFTLIISLLIVFSITSFGTALIQGLEIQAVVEYPLDWVWISSLTWSSMSILLGSLLLALVVLL</sequence>
<dbReference type="AlphaFoldDB" id="A0A0P6XZ70"/>
<dbReference type="RefSeq" id="WP_054534216.1">
    <property type="nucleotide sequence ID" value="NZ_LGKP01000015.1"/>
</dbReference>
<reference evidence="2 3" key="1">
    <citation type="submission" date="2015-07" db="EMBL/GenBank/DDBJ databases">
        <title>Whole genome sequence of Herpetosiphon geysericola DSM 7119.</title>
        <authorList>
            <person name="Hemp J."/>
            <person name="Ward L.M."/>
            <person name="Pace L.A."/>
            <person name="Fischer W.W."/>
        </authorList>
    </citation>
    <scope>NUCLEOTIDE SEQUENCE [LARGE SCALE GENOMIC DNA]</scope>
    <source>
        <strain evidence="2 3">DSM 7119</strain>
    </source>
</reference>
<proteinExistence type="predicted"/>
<feature type="transmembrane region" description="Helical" evidence="1">
    <location>
        <begin position="182"/>
        <end position="207"/>
    </location>
</feature>
<evidence type="ECO:0000313" key="2">
    <source>
        <dbReference type="EMBL" id="KPL88901.1"/>
    </source>
</evidence>
<keyword evidence="1" id="KW-0472">Membrane</keyword>
<feature type="transmembrane region" description="Helical" evidence="1">
    <location>
        <begin position="146"/>
        <end position="170"/>
    </location>
</feature>
<dbReference type="Proteomes" id="UP000050277">
    <property type="component" value="Unassembled WGS sequence"/>
</dbReference>
<gene>
    <name evidence="2" type="ORF">SE18_09550</name>
</gene>
<dbReference type="STRING" id="70996.SE18_09550"/>
<accession>A0A0P6XZ70</accession>
<dbReference type="EMBL" id="LGKP01000015">
    <property type="protein sequence ID" value="KPL88901.1"/>
    <property type="molecule type" value="Genomic_DNA"/>
</dbReference>
<comment type="caution">
    <text evidence="2">The sequence shown here is derived from an EMBL/GenBank/DDBJ whole genome shotgun (WGS) entry which is preliminary data.</text>
</comment>
<evidence type="ECO:0000256" key="1">
    <source>
        <dbReference type="SAM" id="Phobius"/>
    </source>
</evidence>
<feature type="transmembrane region" description="Helical" evidence="1">
    <location>
        <begin position="39"/>
        <end position="62"/>
    </location>
</feature>
<feature type="transmembrane region" description="Helical" evidence="1">
    <location>
        <begin position="115"/>
        <end position="134"/>
    </location>
</feature>
<feature type="transmembrane region" description="Helical" evidence="1">
    <location>
        <begin position="82"/>
        <end position="103"/>
    </location>
</feature>
<dbReference type="OrthoDB" id="9825470at2"/>
<organism evidence="2 3">
    <name type="scientific">Herpetosiphon geysericola</name>
    <dbReference type="NCBI Taxonomy" id="70996"/>
    <lineage>
        <taxon>Bacteria</taxon>
        <taxon>Bacillati</taxon>
        <taxon>Chloroflexota</taxon>
        <taxon>Chloroflexia</taxon>
        <taxon>Herpetosiphonales</taxon>
        <taxon>Herpetosiphonaceae</taxon>
        <taxon>Herpetosiphon</taxon>
    </lineage>
</organism>
<keyword evidence="1" id="KW-0812">Transmembrane</keyword>
<keyword evidence="1" id="KW-1133">Transmembrane helix</keyword>
<keyword evidence="3" id="KW-1185">Reference proteome</keyword>